<dbReference type="Proteomes" id="UP000286974">
    <property type="component" value="Unassembled WGS sequence"/>
</dbReference>
<sequence length="59" mass="7153">MGLKVNRQDNLDAMFGKFAELDLDDEKRDKFLKHDRKDDKKRKNEKRPENKHHDVDTDK</sequence>
<feature type="compositionally biased region" description="Basic and acidic residues" evidence="1">
    <location>
        <begin position="35"/>
        <end position="59"/>
    </location>
</feature>
<gene>
    <name evidence="2" type="ORF">NBRC111893_2284</name>
</gene>
<evidence type="ECO:0000313" key="2">
    <source>
        <dbReference type="EMBL" id="GAY74138.1"/>
    </source>
</evidence>
<dbReference type="RefSeq" id="WP_125008860.1">
    <property type="nucleotide sequence ID" value="NZ_BEXA01000006.1"/>
</dbReference>
<accession>A0A401FPD5</accession>
<evidence type="ECO:0000313" key="3">
    <source>
        <dbReference type="Proteomes" id="UP000286974"/>
    </source>
</evidence>
<organism evidence="2 3">
    <name type="scientific">Lentilactobacillus kosonis</name>
    <dbReference type="NCBI Taxonomy" id="2810561"/>
    <lineage>
        <taxon>Bacteria</taxon>
        <taxon>Bacillati</taxon>
        <taxon>Bacillota</taxon>
        <taxon>Bacilli</taxon>
        <taxon>Lactobacillales</taxon>
        <taxon>Lactobacillaceae</taxon>
        <taxon>Lentilactobacillus</taxon>
    </lineage>
</organism>
<name>A0A401FPD5_9LACO</name>
<proteinExistence type="predicted"/>
<feature type="region of interest" description="Disordered" evidence="1">
    <location>
        <begin position="29"/>
        <end position="59"/>
    </location>
</feature>
<dbReference type="AlphaFoldDB" id="A0A401FPD5"/>
<protein>
    <submittedName>
        <fullName evidence="2">Uncharacterized protein</fullName>
    </submittedName>
</protein>
<keyword evidence="3" id="KW-1185">Reference proteome</keyword>
<dbReference type="NCBIfam" id="NF040897">
    <property type="entry name" value="SPJ_0845_Nterm"/>
    <property type="match status" value="1"/>
</dbReference>
<comment type="caution">
    <text evidence="2">The sequence shown here is derived from an EMBL/GenBank/DDBJ whole genome shotgun (WGS) entry which is preliminary data.</text>
</comment>
<dbReference type="EMBL" id="BEXA01000006">
    <property type="protein sequence ID" value="GAY74138.1"/>
    <property type="molecule type" value="Genomic_DNA"/>
</dbReference>
<dbReference type="InterPro" id="IPR047909">
    <property type="entry name" value="SPJ_0845-like_N"/>
</dbReference>
<reference evidence="2 3" key="1">
    <citation type="submission" date="2017-11" db="EMBL/GenBank/DDBJ databases">
        <title>Draft Genome Sequence of Lactobacillus curieae NBRC 111893 isolated from Koso, a Japanese sugar-Vegetable Fermented Beverage.</title>
        <authorList>
            <person name="Chiou T.Y."/>
            <person name="Oshima K."/>
            <person name="Suda W."/>
            <person name="Hattori M."/>
            <person name="Takahashi T."/>
        </authorList>
    </citation>
    <scope>NUCLEOTIDE SEQUENCE [LARGE SCALE GENOMIC DNA]</scope>
    <source>
        <strain evidence="2 3">NBRC111893</strain>
    </source>
</reference>
<evidence type="ECO:0000256" key="1">
    <source>
        <dbReference type="SAM" id="MobiDB-lite"/>
    </source>
</evidence>